<dbReference type="Pfam" id="PF00440">
    <property type="entry name" value="TetR_N"/>
    <property type="match status" value="1"/>
</dbReference>
<keyword evidence="1" id="KW-0805">Transcription regulation</keyword>
<reference evidence="5" key="1">
    <citation type="submission" date="2020-09" db="EMBL/GenBank/DDBJ databases">
        <title>A novel bacterium of genus Paenibacillus, isolated from South China Sea.</title>
        <authorList>
            <person name="Huang H."/>
            <person name="Mo K."/>
            <person name="Hu Y."/>
        </authorList>
    </citation>
    <scope>NUCLEOTIDE SEQUENCE</scope>
    <source>
        <strain evidence="5">IB182496</strain>
    </source>
</reference>
<evidence type="ECO:0000313" key="6">
    <source>
        <dbReference type="Proteomes" id="UP000621560"/>
    </source>
</evidence>
<dbReference type="PANTHER" id="PTHR47506:SF1">
    <property type="entry name" value="HTH-TYPE TRANSCRIPTIONAL REGULATOR YJDC"/>
    <property type="match status" value="1"/>
</dbReference>
<evidence type="ECO:0000256" key="1">
    <source>
        <dbReference type="ARBA" id="ARBA00023015"/>
    </source>
</evidence>
<keyword evidence="3" id="KW-0804">Transcription</keyword>
<name>A0A927BPL6_9BACL</name>
<comment type="caution">
    <text evidence="5">The sequence shown here is derived from an EMBL/GenBank/DDBJ whole genome shotgun (WGS) entry which is preliminary data.</text>
</comment>
<dbReference type="GO" id="GO:0003677">
    <property type="term" value="F:DNA binding"/>
    <property type="evidence" value="ECO:0007669"/>
    <property type="project" value="UniProtKB-KW"/>
</dbReference>
<sequence length="194" mass="21482">MSRPREFDADLALRQCMDVFWAKGFKATSFEDLTRRTQVKKQSLYGAFEDKRSLYLQALALYRKQFIRMLEQAASQKAPVRKKLDDIRLLSLGSGEGGAACRGCLMVNAVLEFGAEDLAVSAEIASMSAEVERILEVVLREGQAQHIITTRCASRELAAYLSNVLRSAKVMERSGAGRASIDAVLQTSFALLEP</sequence>
<keyword evidence="6" id="KW-1185">Reference proteome</keyword>
<evidence type="ECO:0000256" key="2">
    <source>
        <dbReference type="ARBA" id="ARBA00023125"/>
    </source>
</evidence>
<dbReference type="Gene3D" id="1.10.357.10">
    <property type="entry name" value="Tetracycline Repressor, domain 2"/>
    <property type="match status" value="1"/>
</dbReference>
<organism evidence="5 6">
    <name type="scientific">Paenibacillus sabuli</name>
    <dbReference type="NCBI Taxonomy" id="2772509"/>
    <lineage>
        <taxon>Bacteria</taxon>
        <taxon>Bacillati</taxon>
        <taxon>Bacillota</taxon>
        <taxon>Bacilli</taxon>
        <taxon>Bacillales</taxon>
        <taxon>Paenibacillaceae</taxon>
        <taxon>Paenibacillus</taxon>
    </lineage>
</organism>
<evidence type="ECO:0000313" key="5">
    <source>
        <dbReference type="EMBL" id="MBD2843621.1"/>
    </source>
</evidence>
<accession>A0A927BPL6</accession>
<feature type="domain" description="HTH tetR-type" evidence="4">
    <location>
        <begin position="17"/>
        <end position="57"/>
    </location>
</feature>
<proteinExistence type="predicted"/>
<dbReference type="InterPro" id="IPR009057">
    <property type="entry name" value="Homeodomain-like_sf"/>
</dbReference>
<dbReference type="Gene3D" id="1.10.10.60">
    <property type="entry name" value="Homeodomain-like"/>
    <property type="match status" value="1"/>
</dbReference>
<keyword evidence="2" id="KW-0238">DNA-binding</keyword>
<evidence type="ECO:0000256" key="3">
    <source>
        <dbReference type="ARBA" id="ARBA00023163"/>
    </source>
</evidence>
<dbReference type="AlphaFoldDB" id="A0A927BPL6"/>
<dbReference type="EMBL" id="JACXIZ010000002">
    <property type="protein sequence ID" value="MBD2843621.1"/>
    <property type="molecule type" value="Genomic_DNA"/>
</dbReference>
<dbReference type="InterPro" id="IPR036271">
    <property type="entry name" value="Tet_transcr_reg_TetR-rel_C_sf"/>
</dbReference>
<dbReference type="RefSeq" id="WP_190913605.1">
    <property type="nucleotide sequence ID" value="NZ_JACXIZ010000002.1"/>
</dbReference>
<dbReference type="InterPro" id="IPR001647">
    <property type="entry name" value="HTH_TetR"/>
</dbReference>
<gene>
    <name evidence="5" type="ORF">IDH44_00335</name>
</gene>
<dbReference type="SUPFAM" id="SSF46689">
    <property type="entry name" value="Homeodomain-like"/>
    <property type="match status" value="1"/>
</dbReference>
<dbReference type="PANTHER" id="PTHR47506">
    <property type="entry name" value="TRANSCRIPTIONAL REGULATORY PROTEIN"/>
    <property type="match status" value="1"/>
</dbReference>
<dbReference type="SUPFAM" id="SSF48498">
    <property type="entry name" value="Tetracyclin repressor-like, C-terminal domain"/>
    <property type="match status" value="1"/>
</dbReference>
<protein>
    <submittedName>
        <fullName evidence="5">TetR/AcrR family transcriptional regulator</fullName>
    </submittedName>
</protein>
<dbReference type="Proteomes" id="UP000621560">
    <property type="component" value="Unassembled WGS sequence"/>
</dbReference>
<evidence type="ECO:0000259" key="4">
    <source>
        <dbReference type="Pfam" id="PF00440"/>
    </source>
</evidence>